<feature type="region of interest" description="Disordered" evidence="1">
    <location>
        <begin position="742"/>
        <end position="766"/>
    </location>
</feature>
<feature type="compositionally biased region" description="Polar residues" evidence="1">
    <location>
        <begin position="210"/>
        <end position="221"/>
    </location>
</feature>
<dbReference type="GeneID" id="54580145"/>
<feature type="compositionally biased region" description="Polar residues" evidence="1">
    <location>
        <begin position="346"/>
        <end position="360"/>
    </location>
</feature>
<feature type="compositionally biased region" description="Pro residues" evidence="1">
    <location>
        <begin position="131"/>
        <end position="144"/>
    </location>
</feature>
<feature type="region of interest" description="Disordered" evidence="1">
    <location>
        <begin position="589"/>
        <end position="709"/>
    </location>
</feature>
<feature type="compositionally biased region" description="Pro residues" evidence="1">
    <location>
        <begin position="333"/>
        <end position="343"/>
    </location>
</feature>
<feature type="compositionally biased region" description="Low complexity" evidence="1">
    <location>
        <begin position="385"/>
        <end position="406"/>
    </location>
</feature>
<organism evidence="2 3">
    <name type="scientific">Trematosphaeria pertusa</name>
    <dbReference type="NCBI Taxonomy" id="390896"/>
    <lineage>
        <taxon>Eukaryota</taxon>
        <taxon>Fungi</taxon>
        <taxon>Dikarya</taxon>
        <taxon>Ascomycota</taxon>
        <taxon>Pezizomycotina</taxon>
        <taxon>Dothideomycetes</taxon>
        <taxon>Pleosporomycetidae</taxon>
        <taxon>Pleosporales</taxon>
        <taxon>Massarineae</taxon>
        <taxon>Trematosphaeriaceae</taxon>
        <taxon>Trematosphaeria</taxon>
    </lineage>
</organism>
<proteinExistence type="predicted"/>
<feature type="compositionally biased region" description="Low complexity" evidence="1">
    <location>
        <begin position="659"/>
        <end position="677"/>
    </location>
</feature>
<keyword evidence="3" id="KW-1185">Reference proteome</keyword>
<dbReference type="EMBL" id="ML987195">
    <property type="protein sequence ID" value="KAF2248860.1"/>
    <property type="molecule type" value="Genomic_DNA"/>
</dbReference>
<evidence type="ECO:0000313" key="3">
    <source>
        <dbReference type="Proteomes" id="UP000800094"/>
    </source>
</evidence>
<accession>A0A6A6IH25</accession>
<name>A0A6A6IH25_9PLEO</name>
<feature type="compositionally biased region" description="Low complexity" evidence="1">
    <location>
        <begin position="489"/>
        <end position="509"/>
    </location>
</feature>
<dbReference type="AlphaFoldDB" id="A0A6A6IH25"/>
<dbReference type="Proteomes" id="UP000800094">
    <property type="component" value="Unassembled WGS sequence"/>
</dbReference>
<protein>
    <submittedName>
        <fullName evidence="2">Uncharacterized protein</fullName>
    </submittedName>
</protein>
<feature type="compositionally biased region" description="Pro residues" evidence="1">
    <location>
        <begin position="230"/>
        <end position="247"/>
    </location>
</feature>
<evidence type="ECO:0000313" key="2">
    <source>
        <dbReference type="EMBL" id="KAF2248860.1"/>
    </source>
</evidence>
<feature type="compositionally biased region" description="Low complexity" evidence="1">
    <location>
        <begin position="251"/>
        <end position="268"/>
    </location>
</feature>
<dbReference type="RefSeq" id="XP_033683864.1">
    <property type="nucleotide sequence ID" value="XM_033826815.1"/>
</dbReference>
<reference evidence="2" key="1">
    <citation type="journal article" date="2020" name="Stud. Mycol.">
        <title>101 Dothideomycetes genomes: a test case for predicting lifestyles and emergence of pathogens.</title>
        <authorList>
            <person name="Haridas S."/>
            <person name="Albert R."/>
            <person name="Binder M."/>
            <person name="Bloem J."/>
            <person name="Labutti K."/>
            <person name="Salamov A."/>
            <person name="Andreopoulos B."/>
            <person name="Baker S."/>
            <person name="Barry K."/>
            <person name="Bills G."/>
            <person name="Bluhm B."/>
            <person name="Cannon C."/>
            <person name="Castanera R."/>
            <person name="Culley D."/>
            <person name="Daum C."/>
            <person name="Ezra D."/>
            <person name="Gonzalez J."/>
            <person name="Henrissat B."/>
            <person name="Kuo A."/>
            <person name="Liang C."/>
            <person name="Lipzen A."/>
            <person name="Lutzoni F."/>
            <person name="Magnuson J."/>
            <person name="Mondo S."/>
            <person name="Nolan M."/>
            <person name="Ohm R."/>
            <person name="Pangilinan J."/>
            <person name="Park H.-J."/>
            <person name="Ramirez L."/>
            <person name="Alfaro M."/>
            <person name="Sun H."/>
            <person name="Tritt A."/>
            <person name="Yoshinaga Y."/>
            <person name="Zwiers L.-H."/>
            <person name="Turgeon B."/>
            <person name="Goodwin S."/>
            <person name="Spatafora J."/>
            <person name="Crous P."/>
            <person name="Grigoriev I."/>
        </authorList>
    </citation>
    <scope>NUCLEOTIDE SEQUENCE</scope>
    <source>
        <strain evidence="2">CBS 122368</strain>
    </source>
</reference>
<feature type="compositionally biased region" description="Basic and acidic residues" evidence="1">
    <location>
        <begin position="753"/>
        <end position="763"/>
    </location>
</feature>
<feature type="region of interest" description="Disordered" evidence="1">
    <location>
        <begin position="74"/>
        <end position="569"/>
    </location>
</feature>
<feature type="compositionally biased region" description="Low complexity" evidence="1">
    <location>
        <begin position="591"/>
        <end position="607"/>
    </location>
</feature>
<feature type="compositionally biased region" description="Pro residues" evidence="1">
    <location>
        <begin position="649"/>
        <end position="658"/>
    </location>
</feature>
<feature type="region of interest" description="Disordered" evidence="1">
    <location>
        <begin position="34"/>
        <end position="62"/>
    </location>
</feature>
<feature type="compositionally biased region" description="Acidic residues" evidence="1">
    <location>
        <begin position="612"/>
        <end position="623"/>
    </location>
</feature>
<feature type="compositionally biased region" description="Polar residues" evidence="1">
    <location>
        <begin position="111"/>
        <end position="125"/>
    </location>
</feature>
<evidence type="ECO:0000256" key="1">
    <source>
        <dbReference type="SAM" id="MobiDB-lite"/>
    </source>
</evidence>
<gene>
    <name evidence="2" type="ORF">BU26DRAFT_504991</name>
</gene>
<feature type="compositionally biased region" description="Polar residues" evidence="1">
    <location>
        <begin position="292"/>
        <end position="301"/>
    </location>
</feature>
<sequence>MESRASRRIRKSMKRSLVLRDCLPDNADALLGRYDYQEGEPPREITPSPPVPAWPSARESTPYPRTLIPLLAVVGGGSLPPADNPPRAVSHRNTQIPPPPSHRPVSHSRPGHTQSSPPATQIPTSSHHHAPNPPRPSHTQPPFPSRYRPAAHPRPPSPSSRSSNPPRPAHQPAADPPQDRALRRAGPGHILVPAARPDRASNPSTPPVAQPTSRPDGSLNPSRPRDTQLSPPPPSSPATQLPAPPPHRYVNPSRRPNPNAAAAPQSPSRGPPRPARQHNTAPGGNQGVIPRPNTTGPSNSRPEAHQPALRRPATTLPRNPVREALQSSIPQAPSAPPSQPTNTPPEGTQSRIPQPGSRSPSRPEASQAPAHRGNGGARSAEEESSSPPSSWNSGGTTVVGSGTPSGENSRDNTLDVPKVRSRQPASRPRVDSTTFTAPERVEGPEELQATLSILPIARNGTPFVRAGRESSGPPAPSSPAHRTPEDSRPSFAASPDAPADSAPEDLSAALTHPPPDADIAGQDAILGREVETVQIQQPVPPSSPDTSTSFAHRYPSPALAEPPESWARLPTPVLTDLARAERLYRPLTPFAPRVASPVAAPASAHSAGEGEERGEDEAEDGDGDAQLSPPPSVVLGEAPPTQDEDEDIPPPPPPPPPAQQQQPDSASAPALPSLRPSRFTERLSLDGPAMYNSAPDPPAEIPDPHSHHVQVQAPVQPPLPQAIHVPAPPSAARMLLRGMKKSVQGWGGKVKTGRGDTVVDGRLGDGVGVGVQRQAKETLRSRARGVWRRAMARGRGRGG</sequence>